<feature type="region of interest" description="Disordered" evidence="1">
    <location>
        <begin position="146"/>
        <end position="184"/>
    </location>
</feature>
<organism evidence="2 3">
    <name type="scientific">Giardia intestinalis (strain P15)</name>
    <name type="common">Giardia lamblia</name>
    <dbReference type="NCBI Taxonomy" id="658858"/>
    <lineage>
        <taxon>Eukaryota</taxon>
        <taxon>Metamonada</taxon>
        <taxon>Diplomonadida</taxon>
        <taxon>Hexamitidae</taxon>
        <taxon>Giardiinae</taxon>
        <taxon>Giardia</taxon>
    </lineage>
</organism>
<dbReference type="VEuPathDB" id="GiardiaDB:GLP15_4284"/>
<reference evidence="2 3" key="1">
    <citation type="journal article" date="2010" name="BMC Genomics">
        <title>Genome analysis and comparative genomics of a Giardia intestinalis assemblage E isolate.</title>
        <authorList>
            <person name="Jerlstrom-Hultqvist J."/>
            <person name="Franzen O."/>
            <person name="Ankarklev J."/>
            <person name="Xu F."/>
            <person name="Nohynkova E."/>
            <person name="Andersson J.O."/>
            <person name="Svard S.G."/>
            <person name="Andersson B."/>
        </authorList>
    </citation>
    <scope>NUCLEOTIDE SEQUENCE [LARGE SCALE GENOMIC DNA]</scope>
    <source>
        <strain evidence="2 3">P15</strain>
    </source>
</reference>
<evidence type="ECO:0000313" key="2">
    <source>
        <dbReference type="EMBL" id="EFO65734.1"/>
    </source>
</evidence>
<accession>E1EVN2</accession>
<feature type="compositionally biased region" description="Basic and acidic residues" evidence="1">
    <location>
        <begin position="85"/>
        <end position="107"/>
    </location>
</feature>
<evidence type="ECO:0000256" key="1">
    <source>
        <dbReference type="SAM" id="MobiDB-lite"/>
    </source>
</evidence>
<comment type="caution">
    <text evidence="2">The sequence shown here is derived from an EMBL/GenBank/DDBJ whole genome shotgun (WGS) entry which is preliminary data.</text>
</comment>
<dbReference type="AlphaFoldDB" id="E1EVN2"/>
<gene>
    <name evidence="2" type="ORF">GLP15_4284</name>
</gene>
<feature type="compositionally biased region" description="Basic residues" evidence="1">
    <location>
        <begin position="12"/>
        <end position="32"/>
    </location>
</feature>
<proteinExistence type="predicted"/>
<dbReference type="Proteomes" id="UP000008974">
    <property type="component" value="Unassembled WGS sequence"/>
</dbReference>
<evidence type="ECO:0000313" key="3">
    <source>
        <dbReference type="Proteomes" id="UP000008974"/>
    </source>
</evidence>
<dbReference type="EMBL" id="ACVC01000008">
    <property type="protein sequence ID" value="EFO65734.1"/>
    <property type="molecule type" value="Genomic_DNA"/>
</dbReference>
<name>E1EVN2_GIAIA</name>
<feature type="compositionally biased region" description="Basic and acidic residues" evidence="1">
    <location>
        <begin position="241"/>
        <end position="256"/>
    </location>
</feature>
<protein>
    <submittedName>
        <fullName evidence="2">Alpha-7.1 giardin</fullName>
    </submittedName>
</protein>
<feature type="region of interest" description="Disordered" evidence="1">
    <location>
        <begin position="220"/>
        <end position="286"/>
    </location>
</feature>
<feature type="region of interest" description="Disordered" evidence="1">
    <location>
        <begin position="1"/>
        <end position="123"/>
    </location>
</feature>
<feature type="compositionally biased region" description="Basic and acidic residues" evidence="1">
    <location>
        <begin position="277"/>
        <end position="286"/>
    </location>
</feature>
<sequence>MAAAKATEIKALSRRQGHGRACKERRRLRRQAARRDPRRVQGGQRKGGLRVPGRLVQERGLQGPHDDRPRRRDRRPLQADQEGLQGRERREVPHGHAPDDDPRDLRKAQGQVPPALRGRVRVHAQEGDRLQDRLGPHGELLARLLQVCPQQRPGRRRGPEGRADRQQAPGHGHGHPPPRHDRPQRMEADLRGVREHRQEDDRAGPHRGLQGRRRACALLLQRDAPLPRPRRRLPPEPGLPEEGRHRPLLPHHRDALRPGGAVQGPLRPLRQPSQGHPSHDVQEPRRGLLRPLARHVTLVNLLLVLWP</sequence>
<feature type="region of interest" description="Disordered" evidence="1">
    <location>
        <begin position="193"/>
        <end position="212"/>
    </location>
</feature>
<feature type="compositionally biased region" description="Basic and acidic residues" evidence="1">
    <location>
        <begin position="193"/>
        <end position="204"/>
    </location>
</feature>